<dbReference type="InterPro" id="IPR000387">
    <property type="entry name" value="Tyr_Pase_dom"/>
</dbReference>
<comment type="caution">
    <text evidence="4">The sequence shown here is derived from an EMBL/GenBank/DDBJ whole genome shotgun (WGS) entry which is preliminary data.</text>
</comment>
<dbReference type="OrthoDB" id="1188001at2"/>
<dbReference type="PANTHER" id="PTHR31126:SF1">
    <property type="entry name" value="TYROSINE SPECIFIC PROTEIN PHOSPHATASES DOMAIN-CONTAINING PROTEIN"/>
    <property type="match status" value="1"/>
</dbReference>
<evidence type="ECO:0000256" key="2">
    <source>
        <dbReference type="SAM" id="MobiDB-lite"/>
    </source>
</evidence>
<evidence type="ECO:0000313" key="4">
    <source>
        <dbReference type="EMBL" id="TPW76299.1"/>
    </source>
</evidence>
<gene>
    <name evidence="4" type="ORF">FJ657_10965</name>
</gene>
<evidence type="ECO:0000256" key="1">
    <source>
        <dbReference type="ARBA" id="ARBA00009580"/>
    </source>
</evidence>
<proteinExistence type="inferred from homology"/>
<dbReference type="Gene3D" id="3.90.190.10">
    <property type="entry name" value="Protein tyrosine phosphatase superfamily"/>
    <property type="match status" value="1"/>
</dbReference>
<dbReference type="InterPro" id="IPR026893">
    <property type="entry name" value="Tyr/Ser_Pase_IphP-type"/>
</dbReference>
<dbReference type="PROSITE" id="PS50056">
    <property type="entry name" value="TYR_PHOSPHATASE_2"/>
    <property type="match status" value="1"/>
</dbReference>
<dbReference type="Pfam" id="PF13350">
    <property type="entry name" value="Y_phosphatase3"/>
    <property type="match status" value="1"/>
</dbReference>
<reference evidence="4 5" key="1">
    <citation type="submission" date="2019-06" db="EMBL/GenBank/DDBJ databases">
        <authorList>
            <person name="Li F."/>
        </authorList>
    </citation>
    <scope>NUCLEOTIDE SEQUENCE [LARGE SCALE GENOMIC DNA]</scope>
    <source>
        <strain evidence="4 5">10F1D-1</strain>
    </source>
</reference>
<dbReference type="Proteomes" id="UP000316252">
    <property type="component" value="Unassembled WGS sequence"/>
</dbReference>
<evidence type="ECO:0000313" key="5">
    <source>
        <dbReference type="Proteomes" id="UP000316252"/>
    </source>
</evidence>
<comment type="similarity">
    <text evidence="1">Belongs to the protein-tyrosine phosphatase family.</text>
</comment>
<feature type="compositionally biased region" description="Basic residues" evidence="2">
    <location>
        <begin position="1"/>
        <end position="11"/>
    </location>
</feature>
<dbReference type="InterPro" id="IPR029021">
    <property type="entry name" value="Prot-tyrosine_phosphatase-like"/>
</dbReference>
<dbReference type="GO" id="GO:0004721">
    <property type="term" value="F:phosphoprotein phosphatase activity"/>
    <property type="evidence" value="ECO:0007669"/>
    <property type="project" value="InterPro"/>
</dbReference>
<sequence length="269" mass="28751">MHARDRQHRRAGSPSLHDPHHESAARPVTSLRPLTPRDVDWEGLPNARDLGGIPLEAGTTTAAGRLFRSGRPDGMTAAGWSELVAAGVRRVVDLRNERERELSGAIPDAVEVVWTPIEDDEDLEFLAEWRAHLGSPRYYATAVRRWPLLLAAALRAIAGSPADAGVLVHCLAGRDRTGLVVALLLQAAGAPLDAIVDDYAAAARGIRAHFATLPSPPEPPLDDAAFESALRENAATLREFLTTVDVPAILTAAGAEPDLLARAAARLRA</sequence>
<organism evidence="4 5">
    <name type="scientific">Schumannella soli</name>
    <dbReference type="NCBI Taxonomy" id="2590779"/>
    <lineage>
        <taxon>Bacteria</taxon>
        <taxon>Bacillati</taxon>
        <taxon>Actinomycetota</taxon>
        <taxon>Actinomycetes</taxon>
        <taxon>Micrococcales</taxon>
        <taxon>Microbacteriaceae</taxon>
        <taxon>Schumannella</taxon>
    </lineage>
</organism>
<dbReference type="PROSITE" id="PS00383">
    <property type="entry name" value="TYR_PHOSPHATASE_1"/>
    <property type="match status" value="1"/>
</dbReference>
<dbReference type="SUPFAM" id="SSF52799">
    <property type="entry name" value="(Phosphotyrosine protein) phosphatases II"/>
    <property type="match status" value="1"/>
</dbReference>
<feature type="domain" description="Tyrosine specific protein phosphatases" evidence="3">
    <location>
        <begin position="159"/>
        <end position="185"/>
    </location>
</feature>
<dbReference type="AlphaFoldDB" id="A0A506Y7G2"/>
<dbReference type="PANTHER" id="PTHR31126">
    <property type="entry name" value="TYROSINE-PROTEIN PHOSPHATASE"/>
    <property type="match status" value="1"/>
</dbReference>
<accession>A0A506Y7G2</accession>
<feature type="region of interest" description="Disordered" evidence="2">
    <location>
        <begin position="1"/>
        <end position="45"/>
    </location>
</feature>
<evidence type="ECO:0000259" key="3">
    <source>
        <dbReference type="PROSITE" id="PS50056"/>
    </source>
</evidence>
<dbReference type="InterPro" id="IPR016130">
    <property type="entry name" value="Tyr_Pase_AS"/>
</dbReference>
<name>A0A506Y7G2_9MICO</name>
<dbReference type="EMBL" id="VHQG01000002">
    <property type="protein sequence ID" value="TPW76299.1"/>
    <property type="molecule type" value="Genomic_DNA"/>
</dbReference>
<protein>
    <submittedName>
        <fullName evidence="4">Tyrosine-protein phosphatase</fullName>
    </submittedName>
</protein>
<keyword evidence="5" id="KW-1185">Reference proteome</keyword>